<name>A0ABW1SF05_9PROT</name>
<dbReference type="InterPro" id="IPR039375">
    <property type="entry name" value="NodN-like"/>
</dbReference>
<dbReference type="SUPFAM" id="SSF54637">
    <property type="entry name" value="Thioesterase/thiol ester dehydrase-isomerase"/>
    <property type="match status" value="1"/>
</dbReference>
<sequence length="152" mass="16451">MASPKTIAYAEMESMVGTEVGASDWHLIDQDRVNLFADATGDHQWIHVDVEKAKAAMGGTIAHGFLTLSLLPMLGAEVVRFSGVTRALNYGSNKVRFTNMVPVGSKVRLKQKCLSVEPKAGGKQMIMESTVEIEGQDRPALVAESITVLYGE</sequence>
<dbReference type="Gene3D" id="3.10.129.10">
    <property type="entry name" value="Hotdog Thioesterase"/>
    <property type="match status" value="1"/>
</dbReference>
<dbReference type="InterPro" id="IPR029069">
    <property type="entry name" value="HotDog_dom_sf"/>
</dbReference>
<comment type="caution">
    <text evidence="2">The sequence shown here is derived from an EMBL/GenBank/DDBJ whole genome shotgun (WGS) entry which is preliminary data.</text>
</comment>
<dbReference type="InterPro" id="IPR002539">
    <property type="entry name" value="MaoC-like_dom"/>
</dbReference>
<gene>
    <name evidence="2" type="ORF">ACFQDM_19165</name>
</gene>
<dbReference type="EMBL" id="JBHSSW010000066">
    <property type="protein sequence ID" value="MFC6200200.1"/>
    <property type="molecule type" value="Genomic_DNA"/>
</dbReference>
<protein>
    <submittedName>
        <fullName evidence="2">MaoC family dehydratase</fullName>
    </submittedName>
</protein>
<proteinExistence type="predicted"/>
<accession>A0ABW1SF05</accession>
<dbReference type="PANTHER" id="PTHR42993">
    <property type="entry name" value="MAOC-LIKE DEHYDRATASE DOMAIN-CONTAINING PROTEIN"/>
    <property type="match status" value="1"/>
</dbReference>
<dbReference type="Proteomes" id="UP001596303">
    <property type="component" value="Unassembled WGS sequence"/>
</dbReference>
<dbReference type="PANTHER" id="PTHR42993:SF1">
    <property type="entry name" value="MAOC-LIKE DEHYDRATASE DOMAIN-CONTAINING PROTEIN"/>
    <property type="match status" value="1"/>
</dbReference>
<organism evidence="2 3">
    <name type="scientific">Ponticaulis profundi</name>
    <dbReference type="NCBI Taxonomy" id="2665222"/>
    <lineage>
        <taxon>Bacteria</taxon>
        <taxon>Pseudomonadati</taxon>
        <taxon>Pseudomonadota</taxon>
        <taxon>Alphaproteobacteria</taxon>
        <taxon>Hyphomonadales</taxon>
        <taxon>Hyphomonadaceae</taxon>
        <taxon>Ponticaulis</taxon>
    </lineage>
</organism>
<dbReference type="RefSeq" id="WP_377382292.1">
    <property type="nucleotide sequence ID" value="NZ_JBHSSW010000066.1"/>
</dbReference>
<reference evidence="3" key="1">
    <citation type="journal article" date="2019" name="Int. J. Syst. Evol. Microbiol.">
        <title>The Global Catalogue of Microorganisms (GCM) 10K type strain sequencing project: providing services to taxonomists for standard genome sequencing and annotation.</title>
        <authorList>
            <consortium name="The Broad Institute Genomics Platform"/>
            <consortium name="The Broad Institute Genome Sequencing Center for Infectious Disease"/>
            <person name="Wu L."/>
            <person name="Ma J."/>
        </authorList>
    </citation>
    <scope>NUCLEOTIDE SEQUENCE [LARGE SCALE GENOMIC DNA]</scope>
    <source>
        <strain evidence="3">CGMCC-1.15741</strain>
    </source>
</reference>
<dbReference type="Pfam" id="PF01575">
    <property type="entry name" value="MaoC_dehydratas"/>
    <property type="match status" value="1"/>
</dbReference>
<keyword evidence="3" id="KW-1185">Reference proteome</keyword>
<evidence type="ECO:0000259" key="1">
    <source>
        <dbReference type="Pfam" id="PF01575"/>
    </source>
</evidence>
<dbReference type="CDD" id="cd03450">
    <property type="entry name" value="NodN"/>
    <property type="match status" value="1"/>
</dbReference>
<evidence type="ECO:0000313" key="3">
    <source>
        <dbReference type="Proteomes" id="UP001596303"/>
    </source>
</evidence>
<feature type="domain" description="MaoC-like" evidence="1">
    <location>
        <begin position="13"/>
        <end position="126"/>
    </location>
</feature>
<evidence type="ECO:0000313" key="2">
    <source>
        <dbReference type="EMBL" id="MFC6200200.1"/>
    </source>
</evidence>